<keyword evidence="3" id="KW-1185">Reference proteome</keyword>
<evidence type="ECO:0000313" key="2">
    <source>
        <dbReference type="EMBL" id="MEA0979142.1"/>
    </source>
</evidence>
<accession>A0ABU5NSZ3</accession>
<comment type="caution">
    <text evidence="2">The sequence shown here is derived from an EMBL/GenBank/DDBJ whole genome shotgun (WGS) entry which is preliminary data.</text>
</comment>
<feature type="transmembrane region" description="Helical" evidence="1">
    <location>
        <begin position="13"/>
        <end position="32"/>
    </location>
</feature>
<reference evidence="2 3" key="1">
    <citation type="submission" date="2023-12" db="EMBL/GenBank/DDBJ databases">
        <title>Genome comparison identifies genes involved in endophytic behavior of Lysinibacillus irui and provides insights into its role as a plant-growth promoting bacterium.</title>
        <authorList>
            <person name="Hilario S."/>
            <person name="Matos I."/>
            <person name="Goncalves M.F.M."/>
            <person name="Pardo C.A."/>
            <person name="Santos M.J."/>
        </authorList>
    </citation>
    <scope>NUCLEOTIDE SEQUENCE [LARGE SCALE GENOMIC DNA]</scope>
    <source>
        <strain evidence="2 3">B3</strain>
    </source>
</reference>
<protein>
    <submittedName>
        <fullName evidence="2">Uncharacterized protein</fullName>
    </submittedName>
</protein>
<keyword evidence="1" id="KW-1133">Transmembrane helix</keyword>
<sequence length="74" mass="8360">MTMIVYMTLALDLIIRTLCVMLLIAGIVHAVVSIGEKKKAVNELTVISNRLHILMDIPIKKAREFMKGNDNHKE</sequence>
<dbReference type="RefSeq" id="WP_322612134.1">
    <property type="nucleotide sequence ID" value="NZ_JAXLNX010000031.1"/>
</dbReference>
<proteinExistence type="predicted"/>
<name>A0ABU5NSZ3_9BACI</name>
<keyword evidence="1" id="KW-0812">Transmembrane</keyword>
<dbReference type="Proteomes" id="UP001289615">
    <property type="component" value="Unassembled WGS sequence"/>
</dbReference>
<gene>
    <name evidence="2" type="ORF">U6C28_22955</name>
</gene>
<dbReference type="EMBL" id="JAXUIA010000022">
    <property type="protein sequence ID" value="MEA0979142.1"/>
    <property type="molecule type" value="Genomic_DNA"/>
</dbReference>
<evidence type="ECO:0000313" key="3">
    <source>
        <dbReference type="Proteomes" id="UP001289615"/>
    </source>
</evidence>
<evidence type="ECO:0000256" key="1">
    <source>
        <dbReference type="SAM" id="Phobius"/>
    </source>
</evidence>
<keyword evidence="1" id="KW-0472">Membrane</keyword>
<organism evidence="2 3">
    <name type="scientific">Lysinibacillus irui</name>
    <dbReference type="NCBI Taxonomy" id="2998077"/>
    <lineage>
        <taxon>Bacteria</taxon>
        <taxon>Bacillati</taxon>
        <taxon>Bacillota</taxon>
        <taxon>Bacilli</taxon>
        <taxon>Bacillales</taxon>
        <taxon>Bacillaceae</taxon>
        <taxon>Lysinibacillus</taxon>
    </lineage>
</organism>